<evidence type="ECO:0000256" key="1">
    <source>
        <dbReference type="ARBA" id="ARBA00004651"/>
    </source>
</evidence>
<dbReference type="GO" id="GO:0022857">
    <property type="term" value="F:transmembrane transporter activity"/>
    <property type="evidence" value="ECO:0007669"/>
    <property type="project" value="InterPro"/>
</dbReference>
<feature type="transmembrane region" description="Helical" evidence="6">
    <location>
        <begin position="390"/>
        <end position="409"/>
    </location>
</feature>
<dbReference type="Pfam" id="PF13520">
    <property type="entry name" value="AA_permease_2"/>
    <property type="match status" value="1"/>
</dbReference>
<organism evidence="7 8">
    <name type="scientific">Mycoplasmopsis alligatoris A21JP2</name>
    <dbReference type="NCBI Taxonomy" id="747682"/>
    <lineage>
        <taxon>Bacteria</taxon>
        <taxon>Bacillati</taxon>
        <taxon>Mycoplasmatota</taxon>
        <taxon>Mycoplasmoidales</taxon>
        <taxon>Metamycoplasmataceae</taxon>
        <taxon>Mycoplasmopsis</taxon>
    </lineage>
</organism>
<accession>D4XWW5</accession>
<keyword evidence="2" id="KW-1003">Cell membrane</keyword>
<evidence type="ECO:0000256" key="4">
    <source>
        <dbReference type="ARBA" id="ARBA00022989"/>
    </source>
</evidence>
<dbReference type="PANTHER" id="PTHR42770:SF18">
    <property type="entry name" value="ARGININE_AGMATINE ANTIPORTER"/>
    <property type="match status" value="1"/>
</dbReference>
<dbReference type="GO" id="GO:0005886">
    <property type="term" value="C:plasma membrane"/>
    <property type="evidence" value="ECO:0007669"/>
    <property type="project" value="UniProtKB-SubCell"/>
</dbReference>
<evidence type="ECO:0000313" key="8">
    <source>
        <dbReference type="Proteomes" id="UP000004757"/>
    </source>
</evidence>
<dbReference type="AlphaFoldDB" id="D4XWW5"/>
<feature type="transmembrane region" description="Helical" evidence="6">
    <location>
        <begin position="258"/>
        <end position="278"/>
    </location>
</feature>
<feature type="transmembrane region" description="Helical" evidence="6">
    <location>
        <begin position="9"/>
        <end position="29"/>
    </location>
</feature>
<dbReference type="PIRSF" id="PIRSF006060">
    <property type="entry name" value="AA_transporter"/>
    <property type="match status" value="1"/>
</dbReference>
<keyword evidence="5 6" id="KW-0472">Membrane</keyword>
<dbReference type="OrthoDB" id="396415at2"/>
<feature type="transmembrane region" description="Helical" evidence="6">
    <location>
        <begin position="35"/>
        <end position="54"/>
    </location>
</feature>
<keyword evidence="4 6" id="KW-1133">Transmembrane helix</keyword>
<gene>
    <name evidence="7" type="ORF">MALL_0308</name>
</gene>
<keyword evidence="3 6" id="KW-0812">Transmembrane</keyword>
<feature type="transmembrane region" description="Helical" evidence="6">
    <location>
        <begin position="118"/>
        <end position="139"/>
    </location>
</feature>
<evidence type="ECO:0000256" key="6">
    <source>
        <dbReference type="SAM" id="Phobius"/>
    </source>
</evidence>
<dbReference type="InterPro" id="IPR002293">
    <property type="entry name" value="AA/rel_permease1"/>
</dbReference>
<sequence length="479" mass="53810">MNKLNNKQLVFFGFNFVVGFGFIATMSELVVNKGWGILIFIISSFIALTVALSFSKLAHKYPDTVGGTYAYSKPVFNRPLQFFVGWTQFIQGLLISSTTPLFFATIMKEFDKNPDHEIYYTLVSLVIFSIIILVATFGIKTNKYVIFISSALKYLVIAGAVLLLLVNLFKGLYNGQVQPDLGGSDTIAKPSLLFAGIISFIIAFGGIESVAIISKDTNVKNFRKTLMFIFGLILIFYFIVYILFIFQPKTVGGPTFAGLYNSSLGLTGLVLFGIGMFFNRLSATSSFIFGYSRALVALAFDGFLPQVFTKTNKHGEYKNAILFFGLLNIVVMFLIGLLPKLISSDSQLSETFSKLLGVIAIFFLMQYFITIVIALIMHKKQILKIAMWEYIIYVVGSIVIMFCILSYMFPVMFNIFPLEVKEVWDIGNTIVLVSLIATIVLGYLISYLYWYLKKRKETNQLQTQTSTQNLDLNSDTKKN</sequence>
<feature type="transmembrane region" description="Helical" evidence="6">
    <location>
        <begin position="225"/>
        <end position="246"/>
    </location>
</feature>
<dbReference type="EMBL" id="ADNC01000027">
    <property type="protein sequence ID" value="EFF41265.1"/>
    <property type="molecule type" value="Genomic_DNA"/>
</dbReference>
<feature type="transmembrane region" description="Helical" evidence="6">
    <location>
        <begin position="82"/>
        <end position="106"/>
    </location>
</feature>
<name>D4XWW5_9BACT</name>
<feature type="transmembrane region" description="Helical" evidence="6">
    <location>
        <begin position="192"/>
        <end position="213"/>
    </location>
</feature>
<dbReference type="STRING" id="747682.MALL_0308"/>
<comment type="subcellular location">
    <subcellularLocation>
        <location evidence="1">Cell membrane</location>
        <topology evidence="1">Multi-pass membrane protein</topology>
    </subcellularLocation>
</comment>
<protein>
    <submittedName>
        <fullName evidence="7">Amino acid permease</fullName>
    </submittedName>
</protein>
<dbReference type="Gene3D" id="1.20.1740.10">
    <property type="entry name" value="Amino acid/polyamine transporter I"/>
    <property type="match status" value="1"/>
</dbReference>
<feature type="transmembrane region" description="Helical" evidence="6">
    <location>
        <begin position="429"/>
        <end position="452"/>
    </location>
</feature>
<dbReference type="Proteomes" id="UP000004757">
    <property type="component" value="Unassembled WGS sequence"/>
</dbReference>
<comment type="caution">
    <text evidence="7">The sequence shown here is derived from an EMBL/GenBank/DDBJ whole genome shotgun (WGS) entry which is preliminary data.</text>
</comment>
<evidence type="ECO:0000256" key="2">
    <source>
        <dbReference type="ARBA" id="ARBA00022475"/>
    </source>
</evidence>
<evidence type="ECO:0000256" key="5">
    <source>
        <dbReference type="ARBA" id="ARBA00023136"/>
    </source>
</evidence>
<dbReference type="PANTHER" id="PTHR42770">
    <property type="entry name" value="AMINO ACID TRANSPORTER-RELATED"/>
    <property type="match status" value="1"/>
</dbReference>
<dbReference type="InterPro" id="IPR050367">
    <property type="entry name" value="APC_superfamily"/>
</dbReference>
<feature type="transmembrane region" description="Helical" evidence="6">
    <location>
        <begin position="358"/>
        <end position="378"/>
    </location>
</feature>
<evidence type="ECO:0000256" key="3">
    <source>
        <dbReference type="ARBA" id="ARBA00022692"/>
    </source>
</evidence>
<feature type="transmembrane region" description="Helical" evidence="6">
    <location>
        <begin position="320"/>
        <end position="338"/>
    </location>
</feature>
<reference evidence="7 8" key="1">
    <citation type="submission" date="2010-03" db="EMBL/GenBank/DDBJ databases">
        <authorList>
            <person name="Glass J.I."/>
            <person name="Benders G.A."/>
            <person name="Durkin A.S."/>
            <person name="Farmerie W.G."/>
            <person name="Hlavinka K."/>
            <person name="Hostetler J."/>
            <person name="Jackson J."/>
            <person name="May M.A."/>
            <person name="Miller R.H."/>
            <person name="Paralanov V."/>
            <person name="Radune D."/>
            <person name="Szczypinski B."/>
            <person name="Brown D.R."/>
        </authorList>
    </citation>
    <scope>NUCLEOTIDE SEQUENCE [LARGE SCALE GENOMIC DNA]</scope>
    <source>
        <strain evidence="7 8">A21JP2</strain>
    </source>
</reference>
<proteinExistence type="predicted"/>
<evidence type="ECO:0000313" key="7">
    <source>
        <dbReference type="EMBL" id="EFF41265.1"/>
    </source>
</evidence>
<feature type="transmembrane region" description="Helical" evidence="6">
    <location>
        <begin position="151"/>
        <end position="172"/>
    </location>
</feature>
<keyword evidence="8" id="KW-1185">Reference proteome</keyword>
<dbReference type="RefSeq" id="WP_005683892.1">
    <property type="nucleotide sequence ID" value="NZ_ADNC01000027.1"/>
</dbReference>
<dbReference type="eggNOG" id="COG0531">
    <property type="taxonomic scope" value="Bacteria"/>
</dbReference>